<reference evidence="5 6" key="1">
    <citation type="submission" date="2017-02" db="EMBL/GenBank/DDBJ databases">
        <authorList>
            <person name="Peterson S.W."/>
        </authorList>
    </citation>
    <scope>NUCLEOTIDE SEQUENCE [LARGE SCALE GENOMIC DNA]</scope>
    <source>
        <strain evidence="5 6">DSM 22335</strain>
    </source>
</reference>
<evidence type="ECO:0000256" key="2">
    <source>
        <dbReference type="SAM" id="SignalP"/>
    </source>
</evidence>
<dbReference type="RefSeq" id="WP_078831091.1">
    <property type="nucleotide sequence ID" value="NZ_FUWH01000004.1"/>
</dbReference>
<dbReference type="Proteomes" id="UP000190888">
    <property type="component" value="Unassembled WGS sequence"/>
</dbReference>
<evidence type="ECO:0000256" key="1">
    <source>
        <dbReference type="ARBA" id="ARBA00022729"/>
    </source>
</evidence>
<dbReference type="STRING" id="413434.SAMN04488132_104106"/>
<dbReference type="SUPFAM" id="SSF52129">
    <property type="entry name" value="Caspase-like"/>
    <property type="match status" value="1"/>
</dbReference>
<dbReference type="InterPro" id="IPR025965">
    <property type="entry name" value="FlgD/Vpr_Ig-like"/>
</dbReference>
<dbReference type="AlphaFoldDB" id="A0A1T4N649"/>
<dbReference type="Gene3D" id="3.40.50.1460">
    <property type="match status" value="1"/>
</dbReference>
<dbReference type="Gene3D" id="3.40.50.10390">
    <property type="entry name" value="Gingipain r, domain 1"/>
    <property type="match status" value="1"/>
</dbReference>
<feature type="domain" description="Gingipain" evidence="3">
    <location>
        <begin position="403"/>
        <end position="777"/>
    </location>
</feature>
<dbReference type="CDD" id="cd02258">
    <property type="entry name" value="Peptidase_C25_N"/>
    <property type="match status" value="1"/>
</dbReference>
<dbReference type="InterPro" id="IPR026444">
    <property type="entry name" value="Secre_tail"/>
</dbReference>
<evidence type="ECO:0000313" key="5">
    <source>
        <dbReference type="EMBL" id="SJZ74555.1"/>
    </source>
</evidence>
<dbReference type="InterPro" id="IPR029030">
    <property type="entry name" value="Caspase-like_dom_sf"/>
</dbReference>
<feature type="signal peptide" evidence="2">
    <location>
        <begin position="1"/>
        <end position="21"/>
    </location>
</feature>
<dbReference type="Gene3D" id="2.60.40.4070">
    <property type="match status" value="1"/>
</dbReference>
<dbReference type="InterPro" id="IPR001769">
    <property type="entry name" value="Gingipain"/>
</dbReference>
<evidence type="ECO:0000259" key="4">
    <source>
        <dbReference type="Pfam" id="PF13860"/>
    </source>
</evidence>
<evidence type="ECO:0000259" key="3">
    <source>
        <dbReference type="Pfam" id="PF01364"/>
    </source>
</evidence>
<dbReference type="GO" id="GO:0008234">
    <property type="term" value="F:cysteine-type peptidase activity"/>
    <property type="evidence" value="ECO:0007669"/>
    <property type="project" value="InterPro"/>
</dbReference>
<keyword evidence="1 2" id="KW-0732">Signal</keyword>
<dbReference type="OrthoDB" id="9809780at2"/>
<sequence length="1136" mass="123767">MILKRLLIVVLLSGAVFTASAQRRYAAHSVLASGSWARIGVTRGGVYKVDLPLLTSLGLASGSISSAGVRLYGNGGAMLEENNSIIPQDDLTENAIEMSDGGDGIFNGSDYFLFYAPGPHQWVKDSINQQFSHRKNRYADTVYYYITIGGNGKRISPQGSSPVANRTVNSYDERYYLENDLVNLLSSGKEWYGEEFNAGTSSRHFTVSWSGFVPGEPVGIRADIAARTVGAASSFRLGVNNQPVQTVSLPGVSGSFLDMYAIATNASGTFIPAQAALDVGFTFLPGTAGAQAWLNWFELHGRKSLAVTGSEQLFFRDWRSVAAGSVAGFTVTNAPAGSVAWDITNLADPVKMNIALNNGQLSFTNDAARLREYVVFNSSNLLQPFAAGKMVNQDLHGSSAADYLVVTHPAFLNEARRLAAFHEQHHGLKTLVVTTEQVFNEFGSGNADPVAIRDFVKMFYDRAAGNQALMPKYLLLFGAGSYDPRYRLKDNTNFVPCYESVNSLDPLVTYNTDDFFGMLDDSDDINNITTPAALDLGIGRIPARSASDATVMVNKIVRYHNRQSMGSWRNQSVFVADDGDNNLHLYDTESLTTAAAATNPLQNQQKVYLDAFPLVSGSGGARYPAVNEAIVNSVTDGALFLNYSGHGSYQRLSEEAVLTADELARFSNADRLPLFITASCDFAPYDDPLKKSLGDQVLMGGENGAIALLTTTRLVFAYSNRIINEQYLRAALQPDANGRYPTLGESVMRGKNNTVQVSGDYLNPRKFALLGDPALRLAIPEQKVVITTINNQPLTGNDTLRALGNYTIGGEVRAISGSRLSSFNGMLNVVVYDKPAELRTRGNSAGSQPAGFRQQQNILYRGSASVTNGLFRFSFVLPLDLSFLPGRARISLYATDSVRDAAGTDTSFVIRATAVAGTDNEGPVIQPYLNDTLFRNGGLTHEQPLLLARLSDSSGINTSGNGIGHDITVTIDGDERNVQVLNAYYTADPDTYRSGTVRYRMPVLSPGRHWLVIKAWDVANHSGQARLDFEVARKDTLVVTRVRNYPNPFTTSTTFSFEHNQQAALLDVQVVIYSMNGRLVKRIARQVNTTGTRTAALNWDGMDEHGRKLEKGVYIYRVMIRKGDASYEDAGQLILL</sequence>
<organism evidence="5 6">
    <name type="scientific">Sediminibacterium ginsengisoli</name>
    <dbReference type="NCBI Taxonomy" id="413434"/>
    <lineage>
        <taxon>Bacteria</taxon>
        <taxon>Pseudomonadati</taxon>
        <taxon>Bacteroidota</taxon>
        <taxon>Chitinophagia</taxon>
        <taxon>Chitinophagales</taxon>
        <taxon>Chitinophagaceae</taxon>
        <taxon>Sediminibacterium</taxon>
    </lineage>
</organism>
<dbReference type="EMBL" id="FUWH01000004">
    <property type="protein sequence ID" value="SJZ74555.1"/>
    <property type="molecule type" value="Genomic_DNA"/>
</dbReference>
<evidence type="ECO:0000313" key="6">
    <source>
        <dbReference type="Proteomes" id="UP000190888"/>
    </source>
</evidence>
<accession>A0A1T4N649</accession>
<name>A0A1T4N649_9BACT</name>
<keyword evidence="6" id="KW-1185">Reference proteome</keyword>
<dbReference type="Pfam" id="PF01364">
    <property type="entry name" value="Peptidase_C25"/>
    <property type="match status" value="1"/>
</dbReference>
<dbReference type="Pfam" id="PF13860">
    <property type="entry name" value="FlgD_ig"/>
    <property type="match status" value="1"/>
</dbReference>
<dbReference type="NCBIfam" id="TIGR04183">
    <property type="entry name" value="Por_Secre_tail"/>
    <property type="match status" value="1"/>
</dbReference>
<feature type="domain" description="FlgD/Vpr Ig-like" evidence="4">
    <location>
        <begin position="1050"/>
        <end position="1119"/>
    </location>
</feature>
<gene>
    <name evidence="5" type="ORF">SAMN04488132_104106</name>
</gene>
<dbReference type="InterPro" id="IPR029031">
    <property type="entry name" value="Gingipain_N_sf"/>
</dbReference>
<proteinExistence type="predicted"/>
<dbReference type="GO" id="GO:0006508">
    <property type="term" value="P:proteolysis"/>
    <property type="evidence" value="ECO:0007669"/>
    <property type="project" value="InterPro"/>
</dbReference>
<dbReference type="NCBIfam" id="NF033707">
    <property type="entry name" value="T9SS_sortase"/>
    <property type="match status" value="1"/>
</dbReference>
<protein>
    <submittedName>
        <fullName evidence="5">Por secretion system C-terminal sorting domain-containing protein</fullName>
    </submittedName>
</protein>
<feature type="chain" id="PRO_5012165213" evidence="2">
    <location>
        <begin position="22"/>
        <end position="1136"/>
    </location>
</feature>